<comment type="caution">
    <text evidence="1">The sequence shown here is derived from an EMBL/GenBank/DDBJ whole genome shotgun (WGS) entry which is preliminary data.</text>
</comment>
<dbReference type="InterPro" id="IPR010410">
    <property type="entry name" value="DUF1005"/>
</dbReference>
<name>A0AAW2DMH9_9ROSI</name>
<dbReference type="Pfam" id="PF06219">
    <property type="entry name" value="DUF1005"/>
    <property type="match status" value="1"/>
</dbReference>
<dbReference type="PANTHER" id="PTHR31317:SF3">
    <property type="entry name" value="OS07G0133500 PROTEIN"/>
    <property type="match status" value="1"/>
</dbReference>
<evidence type="ECO:0000313" key="1">
    <source>
        <dbReference type="EMBL" id="KAL0011324.1"/>
    </source>
</evidence>
<protein>
    <submittedName>
        <fullName evidence="1">Uncharacterized protein</fullName>
    </submittedName>
</protein>
<organism evidence="1 2">
    <name type="scientific">Lithocarpus litseifolius</name>
    <dbReference type="NCBI Taxonomy" id="425828"/>
    <lineage>
        <taxon>Eukaryota</taxon>
        <taxon>Viridiplantae</taxon>
        <taxon>Streptophyta</taxon>
        <taxon>Embryophyta</taxon>
        <taxon>Tracheophyta</taxon>
        <taxon>Spermatophyta</taxon>
        <taxon>Magnoliopsida</taxon>
        <taxon>eudicotyledons</taxon>
        <taxon>Gunneridae</taxon>
        <taxon>Pentapetalae</taxon>
        <taxon>rosids</taxon>
        <taxon>fabids</taxon>
        <taxon>Fagales</taxon>
        <taxon>Fagaceae</taxon>
        <taxon>Lithocarpus</taxon>
    </lineage>
</organism>
<proteinExistence type="predicted"/>
<dbReference type="Proteomes" id="UP001459277">
    <property type="component" value="Unassembled WGS sequence"/>
</dbReference>
<evidence type="ECO:0000313" key="2">
    <source>
        <dbReference type="Proteomes" id="UP001459277"/>
    </source>
</evidence>
<sequence>MDPCPFVRLTVGNLALKIPIASKPARFVVHPSSSPCFCKIKLKKFSLQTAVVLFISPENQFLDGHVHNMVATFHLNKSDLEKFAEKSIFTVKLCLRISIYTS</sequence>
<reference evidence="1 2" key="1">
    <citation type="submission" date="2024-01" db="EMBL/GenBank/DDBJ databases">
        <title>A telomere-to-telomere, gap-free genome of sweet tea (Lithocarpus litseifolius).</title>
        <authorList>
            <person name="Zhou J."/>
        </authorList>
    </citation>
    <scope>NUCLEOTIDE SEQUENCE [LARGE SCALE GENOMIC DNA]</scope>
    <source>
        <strain evidence="1">Zhou-2022a</strain>
        <tissue evidence="1">Leaf</tissue>
    </source>
</reference>
<keyword evidence="2" id="KW-1185">Reference proteome</keyword>
<dbReference type="PANTHER" id="PTHR31317">
    <property type="entry name" value="OS08G0163500 PROTEIN"/>
    <property type="match status" value="1"/>
</dbReference>
<dbReference type="AlphaFoldDB" id="A0AAW2DMH9"/>
<accession>A0AAW2DMH9</accession>
<dbReference type="EMBL" id="JAZDWU010000002">
    <property type="protein sequence ID" value="KAL0011324.1"/>
    <property type="molecule type" value="Genomic_DNA"/>
</dbReference>
<gene>
    <name evidence="1" type="ORF">SO802_006432</name>
</gene>